<keyword evidence="3" id="KW-1185">Reference proteome</keyword>
<proteinExistence type="predicted"/>
<gene>
    <name evidence="2" type="ORF">ANCDUO_15285</name>
</gene>
<feature type="region of interest" description="Disordered" evidence="1">
    <location>
        <begin position="85"/>
        <end position="105"/>
    </location>
</feature>
<dbReference type="AlphaFoldDB" id="A0A0C2G0W1"/>
<dbReference type="OrthoDB" id="5870196at2759"/>
<reference evidence="2 3" key="1">
    <citation type="submission" date="2013-12" db="EMBL/GenBank/DDBJ databases">
        <title>Draft genome of the parsitic nematode Ancylostoma duodenale.</title>
        <authorList>
            <person name="Mitreva M."/>
        </authorList>
    </citation>
    <scope>NUCLEOTIDE SEQUENCE [LARGE SCALE GENOMIC DNA]</scope>
    <source>
        <strain evidence="2 3">Zhejiang</strain>
    </source>
</reference>
<evidence type="ECO:0000313" key="3">
    <source>
        <dbReference type="Proteomes" id="UP000054047"/>
    </source>
</evidence>
<evidence type="ECO:0000256" key="1">
    <source>
        <dbReference type="SAM" id="MobiDB-lite"/>
    </source>
</evidence>
<sequence length="142" mass="16549">MEDRRRLFEEISSIVNQLQLKGEAIDGALLQQQVLSKFTEPIQRHVLRKRRELMSGDPWSTNLLLKTVDNYIQTELDIHRQMEFRQSNTESTTAQGNPNPWKKPGLGAIQLREEKKGFTCFFCEQKGHPQKVVRNSKVARKE</sequence>
<evidence type="ECO:0008006" key="4">
    <source>
        <dbReference type="Google" id="ProtNLM"/>
    </source>
</evidence>
<organism evidence="2 3">
    <name type="scientific">Ancylostoma duodenale</name>
    <dbReference type="NCBI Taxonomy" id="51022"/>
    <lineage>
        <taxon>Eukaryota</taxon>
        <taxon>Metazoa</taxon>
        <taxon>Ecdysozoa</taxon>
        <taxon>Nematoda</taxon>
        <taxon>Chromadorea</taxon>
        <taxon>Rhabditida</taxon>
        <taxon>Rhabditina</taxon>
        <taxon>Rhabditomorpha</taxon>
        <taxon>Strongyloidea</taxon>
        <taxon>Ancylostomatidae</taxon>
        <taxon>Ancylostomatinae</taxon>
        <taxon>Ancylostoma</taxon>
    </lineage>
</organism>
<feature type="compositionally biased region" description="Polar residues" evidence="1">
    <location>
        <begin position="85"/>
        <end position="98"/>
    </location>
</feature>
<protein>
    <recommendedName>
        <fullName evidence="4">Zinc knuckle</fullName>
    </recommendedName>
</protein>
<dbReference type="EMBL" id="KN738905">
    <property type="protein sequence ID" value="KIH54565.1"/>
    <property type="molecule type" value="Genomic_DNA"/>
</dbReference>
<evidence type="ECO:0000313" key="2">
    <source>
        <dbReference type="EMBL" id="KIH54565.1"/>
    </source>
</evidence>
<accession>A0A0C2G0W1</accession>
<dbReference type="Proteomes" id="UP000054047">
    <property type="component" value="Unassembled WGS sequence"/>
</dbReference>
<name>A0A0C2G0W1_9BILA</name>